<dbReference type="InterPro" id="IPR013221">
    <property type="entry name" value="Mur_ligase_cen"/>
</dbReference>
<dbReference type="InterPro" id="IPR036565">
    <property type="entry name" value="Mur-like_cat_sf"/>
</dbReference>
<keyword evidence="7 8" id="KW-0132">Cell division</keyword>
<evidence type="ECO:0000259" key="10">
    <source>
        <dbReference type="Pfam" id="PF08245"/>
    </source>
</evidence>
<dbReference type="PANTHER" id="PTHR43692:SF1">
    <property type="entry name" value="UDP-N-ACETYLMURAMOYLALANINE--D-GLUTAMATE LIGASE"/>
    <property type="match status" value="1"/>
</dbReference>
<dbReference type="Pfam" id="PF08245">
    <property type="entry name" value="Mur_ligase_M"/>
    <property type="match status" value="1"/>
</dbReference>
<keyword evidence="5 7" id="KW-0547">Nucleotide-binding</keyword>
<comment type="pathway">
    <text evidence="2 7 8">Cell wall biogenesis; peptidoglycan biosynthesis.</text>
</comment>
<evidence type="ECO:0000256" key="5">
    <source>
        <dbReference type="ARBA" id="ARBA00022741"/>
    </source>
</evidence>
<dbReference type="GO" id="GO:0005524">
    <property type="term" value="F:ATP binding"/>
    <property type="evidence" value="ECO:0007669"/>
    <property type="project" value="UniProtKB-UniRule"/>
</dbReference>
<feature type="binding site" evidence="7">
    <location>
        <begin position="127"/>
        <end position="133"/>
    </location>
    <ligand>
        <name>ATP</name>
        <dbReference type="ChEBI" id="CHEBI:30616"/>
    </ligand>
</feature>
<evidence type="ECO:0000256" key="4">
    <source>
        <dbReference type="ARBA" id="ARBA00022598"/>
    </source>
</evidence>
<comment type="similarity">
    <text evidence="7">Belongs to the MurCDEF family.</text>
</comment>
<dbReference type="HAMAP" id="MF_00639">
    <property type="entry name" value="MurD"/>
    <property type="match status" value="1"/>
</dbReference>
<feature type="domain" description="Mur ligase central" evidence="10">
    <location>
        <begin position="125"/>
        <end position="310"/>
    </location>
</feature>
<accession>A0A4R2K7A2</accession>
<comment type="caution">
    <text evidence="11">The sequence shown here is derived from an EMBL/GenBank/DDBJ whole genome shotgun (WGS) entry which is preliminary data.</text>
</comment>
<proteinExistence type="inferred from homology"/>
<dbReference type="UniPathway" id="UPA00219"/>
<feature type="domain" description="Mur ligase C-terminal" evidence="9">
    <location>
        <begin position="332"/>
        <end position="440"/>
    </location>
</feature>
<gene>
    <name evidence="7" type="primary">murD</name>
    <name evidence="11" type="ORF">EV655_11744</name>
</gene>
<reference evidence="11 12" key="1">
    <citation type="submission" date="2019-03" db="EMBL/GenBank/DDBJ databases">
        <title>Genomic Encyclopedia of Type Strains, Phase IV (KMG-IV): sequencing the most valuable type-strain genomes for metagenomic binning, comparative biology and taxonomic classification.</title>
        <authorList>
            <person name="Goeker M."/>
        </authorList>
    </citation>
    <scope>NUCLEOTIDE SEQUENCE [LARGE SCALE GENOMIC DNA]</scope>
    <source>
        <strain evidence="11 12">DSM 4868</strain>
    </source>
</reference>
<evidence type="ECO:0000256" key="7">
    <source>
        <dbReference type="HAMAP-Rule" id="MF_00639"/>
    </source>
</evidence>
<dbReference type="Proteomes" id="UP000295142">
    <property type="component" value="Unassembled WGS sequence"/>
</dbReference>
<keyword evidence="7 8" id="KW-0133">Cell shape</keyword>
<keyword evidence="12" id="KW-1185">Reference proteome</keyword>
<comment type="subcellular location">
    <subcellularLocation>
        <location evidence="1 7 8">Cytoplasm</location>
    </subcellularLocation>
</comment>
<dbReference type="NCBIfam" id="TIGR01087">
    <property type="entry name" value="murD"/>
    <property type="match status" value="1"/>
</dbReference>
<comment type="catalytic activity">
    <reaction evidence="7 8">
        <text>UDP-N-acetyl-alpha-D-muramoyl-L-alanine + D-glutamate + ATP = UDP-N-acetyl-alpha-D-muramoyl-L-alanyl-D-glutamate + ADP + phosphate + H(+)</text>
        <dbReference type="Rhea" id="RHEA:16429"/>
        <dbReference type="ChEBI" id="CHEBI:15378"/>
        <dbReference type="ChEBI" id="CHEBI:29986"/>
        <dbReference type="ChEBI" id="CHEBI:30616"/>
        <dbReference type="ChEBI" id="CHEBI:43474"/>
        <dbReference type="ChEBI" id="CHEBI:83898"/>
        <dbReference type="ChEBI" id="CHEBI:83900"/>
        <dbReference type="ChEBI" id="CHEBI:456216"/>
        <dbReference type="EC" id="6.3.2.9"/>
    </reaction>
</comment>
<evidence type="ECO:0000256" key="3">
    <source>
        <dbReference type="ARBA" id="ARBA00022490"/>
    </source>
</evidence>
<evidence type="ECO:0000313" key="11">
    <source>
        <dbReference type="EMBL" id="TCO69211.1"/>
    </source>
</evidence>
<dbReference type="AlphaFoldDB" id="A0A4R2K7A2"/>
<dbReference type="EC" id="6.3.2.9" evidence="7 8"/>
<keyword evidence="6 7" id="KW-0067">ATP-binding</keyword>
<dbReference type="Pfam" id="PF21799">
    <property type="entry name" value="MurD-like_N"/>
    <property type="match status" value="1"/>
</dbReference>
<organism evidence="11 12">
    <name type="scientific">Rhodovulum euryhalinum</name>
    <dbReference type="NCBI Taxonomy" id="35805"/>
    <lineage>
        <taxon>Bacteria</taxon>
        <taxon>Pseudomonadati</taxon>
        <taxon>Pseudomonadota</taxon>
        <taxon>Alphaproteobacteria</taxon>
        <taxon>Rhodobacterales</taxon>
        <taxon>Paracoccaceae</taxon>
        <taxon>Rhodovulum</taxon>
    </lineage>
</organism>
<evidence type="ECO:0000259" key="9">
    <source>
        <dbReference type="Pfam" id="PF02875"/>
    </source>
</evidence>
<dbReference type="InterPro" id="IPR004101">
    <property type="entry name" value="Mur_ligase_C"/>
</dbReference>
<keyword evidence="7 8" id="KW-0573">Peptidoglycan synthesis</keyword>
<evidence type="ECO:0000256" key="2">
    <source>
        <dbReference type="ARBA" id="ARBA00004752"/>
    </source>
</evidence>
<evidence type="ECO:0000256" key="1">
    <source>
        <dbReference type="ARBA" id="ARBA00004496"/>
    </source>
</evidence>
<dbReference type="RefSeq" id="WP_132546497.1">
    <property type="nucleotide sequence ID" value="NZ_SLWW01000017.1"/>
</dbReference>
<protein>
    <recommendedName>
        <fullName evidence="7 8">UDP-N-acetylmuramoylalanine--D-glutamate ligase</fullName>
        <ecNumber evidence="7 8">6.3.2.9</ecNumber>
    </recommendedName>
    <alternativeName>
        <fullName evidence="7">D-glutamic acid-adding enzyme</fullName>
    </alternativeName>
    <alternativeName>
        <fullName evidence="7">UDP-N-acetylmuramoyl-L-alanyl-D-glutamate synthetase</fullName>
    </alternativeName>
</protein>
<dbReference type="SUPFAM" id="SSF53623">
    <property type="entry name" value="MurD-like peptide ligases, catalytic domain"/>
    <property type="match status" value="1"/>
</dbReference>
<dbReference type="Gene3D" id="3.40.50.720">
    <property type="entry name" value="NAD(P)-binding Rossmann-like Domain"/>
    <property type="match status" value="1"/>
</dbReference>
<dbReference type="GO" id="GO:0008360">
    <property type="term" value="P:regulation of cell shape"/>
    <property type="evidence" value="ECO:0007669"/>
    <property type="project" value="UniProtKB-KW"/>
</dbReference>
<evidence type="ECO:0000313" key="12">
    <source>
        <dbReference type="Proteomes" id="UP000295142"/>
    </source>
</evidence>
<dbReference type="Pfam" id="PF02875">
    <property type="entry name" value="Mur_ligase_C"/>
    <property type="match status" value="1"/>
</dbReference>
<dbReference type="GO" id="GO:0005737">
    <property type="term" value="C:cytoplasm"/>
    <property type="evidence" value="ECO:0007669"/>
    <property type="project" value="UniProtKB-SubCell"/>
</dbReference>
<keyword evidence="7 8" id="KW-0131">Cell cycle</keyword>
<dbReference type="PANTHER" id="PTHR43692">
    <property type="entry name" value="UDP-N-ACETYLMURAMOYLALANINE--D-GLUTAMATE LIGASE"/>
    <property type="match status" value="1"/>
</dbReference>
<comment type="function">
    <text evidence="7 8">Cell wall formation. Catalyzes the addition of glutamate to the nucleotide precursor UDP-N-acetylmuramoyl-L-alanine (UMA).</text>
</comment>
<dbReference type="InterPro" id="IPR005762">
    <property type="entry name" value="MurD"/>
</dbReference>
<keyword evidence="4 7" id="KW-0436">Ligase</keyword>
<dbReference type="GO" id="GO:0051301">
    <property type="term" value="P:cell division"/>
    <property type="evidence" value="ECO:0007669"/>
    <property type="project" value="UniProtKB-KW"/>
</dbReference>
<dbReference type="InterPro" id="IPR036615">
    <property type="entry name" value="Mur_ligase_C_dom_sf"/>
</dbReference>
<dbReference type="GO" id="GO:0008764">
    <property type="term" value="F:UDP-N-acetylmuramoylalanine-D-glutamate ligase activity"/>
    <property type="evidence" value="ECO:0007669"/>
    <property type="project" value="UniProtKB-UniRule"/>
</dbReference>
<dbReference type="SUPFAM" id="SSF53244">
    <property type="entry name" value="MurD-like peptide ligases, peptide-binding domain"/>
    <property type="match status" value="1"/>
</dbReference>
<keyword evidence="3 7" id="KW-0963">Cytoplasm</keyword>
<name>A0A4R2K7A2_9RHOB</name>
<evidence type="ECO:0000256" key="6">
    <source>
        <dbReference type="ARBA" id="ARBA00022840"/>
    </source>
</evidence>
<dbReference type="GO" id="GO:0071555">
    <property type="term" value="P:cell wall organization"/>
    <property type="evidence" value="ECO:0007669"/>
    <property type="project" value="UniProtKB-KW"/>
</dbReference>
<dbReference type="SUPFAM" id="SSF51984">
    <property type="entry name" value="MurCD N-terminal domain"/>
    <property type="match status" value="1"/>
</dbReference>
<dbReference type="EMBL" id="SLWW01000017">
    <property type="protein sequence ID" value="TCO69211.1"/>
    <property type="molecule type" value="Genomic_DNA"/>
</dbReference>
<evidence type="ECO:0000256" key="8">
    <source>
        <dbReference type="RuleBase" id="RU003664"/>
    </source>
</evidence>
<dbReference type="OrthoDB" id="9809796at2"/>
<keyword evidence="7 8" id="KW-0961">Cell wall biogenesis/degradation</keyword>
<dbReference type="Gene3D" id="3.40.1190.10">
    <property type="entry name" value="Mur-like, catalytic domain"/>
    <property type="match status" value="1"/>
</dbReference>
<dbReference type="GO" id="GO:0009252">
    <property type="term" value="P:peptidoglycan biosynthetic process"/>
    <property type="evidence" value="ECO:0007669"/>
    <property type="project" value="UniProtKB-UniRule"/>
</dbReference>
<dbReference type="Gene3D" id="3.90.190.20">
    <property type="entry name" value="Mur ligase, C-terminal domain"/>
    <property type="match status" value="1"/>
</dbReference>
<sequence length="467" mass="48727">MIPVRGVNGARVAVLGLGRSGLSAARSLRAGGAEVLAWDDNAAARAAAEAEGFVPVDLTRASALEGAAALILSPGIPHLYPAPNPVVAAAWAAGVPVDNDIGLFFRSLATDDWEVFESPPRVIAVTGSNGKSTTAALIHHVLTAAGRDSQLAGNIGRGVLDIAPPGEGGAVVLELSSYQTELARALTPDIAVLTNLSPDHLDRHGGRGGYFAAKRRLFAEGGPDRAIIGVDEDEGRFLANQLAEAAADDRVIRISSGQKLTGPGWSVFARKGFLAEWRKGRQVASIDLRAVPGLPGAHNHQNACAAYAAARCLGIGPREIERAFHDFAGLPHRSQLVAEAAGVRFINDSKATNAASAAQALAAFPRIRWICGGLEKEGGLDALAPHLGHVAKAYVIGREAASFALHLRDIPHEICTSMASAVARAAEEAAPGEVVLLAPAAASFDQYDNFEKRGEDFIAEVRRRLAG</sequence>